<dbReference type="Proteomes" id="UP000295087">
    <property type="component" value="Unassembled WGS sequence"/>
</dbReference>
<sequence>MLKFRTAAIAAAGLLLLLPVPAQADPAEYAPTMIILDASGSMERPDRGGTMMDAAKQAVRTFVDSAPAQAAVGLTTYGTGTGNTEAEKAAGCQDVRVLHQPNTLDKAALTTAVDGIRARGWTPMGTALRQAADALPDSGPRSIVLVSDGDDTCAPPDPCEVAAELKRAGVDLVVHAIGFAVDDKARAQLTCMAQATGGTYTDAADGAALERVLPRVSSAALRNYQATGTPITGSAEYGSAPVAKAGQYLDTIGQREKRYYAVDVPEGATAHFTGIVSFPRAKDVSTTEDMNALELRVRNREGTDCGKRERELETRSSDGVALTVATTFDGAAGSSGACSGGGRYYFEVNWDLASTGAPAHLPMEILIGIEPGVTDPGPAATPTPVTFIDPGGPVQPVTGGGSFTVAATLPGSGKFSDTLQSGEFVFYRVRLDWGQGLAYRVQFAETGGANNTSAANVETVLYSPLGREIATDTNAYTGRSSAELSVESVPVRYTNREQSDSAVKQQAIAGWHYLAVKVGQPSGADAMPPTPVQLDVSVSGTAGPGPAYRGGGDVLGEQSQDQLVTVDGSTATARPWTLYALVGAGIALLVGIGVAVVVVVRRRA</sequence>
<evidence type="ECO:0000313" key="4">
    <source>
        <dbReference type="EMBL" id="TDP38839.1"/>
    </source>
</evidence>
<evidence type="ECO:0000256" key="2">
    <source>
        <dbReference type="SAM" id="SignalP"/>
    </source>
</evidence>
<dbReference type="AlphaFoldDB" id="A0A4R6PPK8"/>
<feature type="signal peptide" evidence="2">
    <location>
        <begin position="1"/>
        <end position="24"/>
    </location>
</feature>
<evidence type="ECO:0000313" key="5">
    <source>
        <dbReference type="Proteomes" id="UP000295087"/>
    </source>
</evidence>
<dbReference type="InterPro" id="IPR036465">
    <property type="entry name" value="vWFA_dom_sf"/>
</dbReference>
<keyword evidence="1" id="KW-0472">Membrane</keyword>
<dbReference type="InterPro" id="IPR002035">
    <property type="entry name" value="VWF_A"/>
</dbReference>
<dbReference type="PANTHER" id="PTHR10579:SF43">
    <property type="entry name" value="ZINC FINGER (C3HC4-TYPE RING FINGER) FAMILY PROTEIN"/>
    <property type="match status" value="1"/>
</dbReference>
<evidence type="ECO:0000256" key="1">
    <source>
        <dbReference type="SAM" id="Phobius"/>
    </source>
</evidence>
<protein>
    <submittedName>
        <fullName evidence="4">Ca-activated chloride channel family protein</fullName>
    </submittedName>
</protein>
<dbReference type="RefSeq" id="WP_067487255.1">
    <property type="nucleotide sequence ID" value="NZ_SNXK01000003.1"/>
</dbReference>
<keyword evidence="5" id="KW-1185">Reference proteome</keyword>
<organism evidence="4 5">
    <name type="scientific">Nocardia ignorata</name>
    <dbReference type="NCBI Taxonomy" id="145285"/>
    <lineage>
        <taxon>Bacteria</taxon>
        <taxon>Bacillati</taxon>
        <taxon>Actinomycetota</taxon>
        <taxon>Actinomycetes</taxon>
        <taxon>Mycobacteriales</taxon>
        <taxon>Nocardiaceae</taxon>
        <taxon>Nocardia</taxon>
    </lineage>
</organism>
<dbReference type="EMBL" id="SNXK01000003">
    <property type="protein sequence ID" value="TDP38839.1"/>
    <property type="molecule type" value="Genomic_DNA"/>
</dbReference>
<gene>
    <name evidence="4" type="ORF">DFR75_103499</name>
</gene>
<name>A0A4R6PPK8_NOCIG</name>
<dbReference type="SUPFAM" id="SSF53300">
    <property type="entry name" value="vWA-like"/>
    <property type="match status" value="1"/>
</dbReference>
<proteinExistence type="predicted"/>
<dbReference type="Gene3D" id="3.40.50.410">
    <property type="entry name" value="von Willebrand factor, type A domain"/>
    <property type="match status" value="1"/>
</dbReference>
<evidence type="ECO:0000259" key="3">
    <source>
        <dbReference type="PROSITE" id="PS50234"/>
    </source>
</evidence>
<keyword evidence="1" id="KW-0812">Transmembrane</keyword>
<keyword evidence="1" id="KW-1133">Transmembrane helix</keyword>
<feature type="chain" id="PRO_5020347896" evidence="2">
    <location>
        <begin position="25"/>
        <end position="604"/>
    </location>
</feature>
<accession>A0A4R6PPK8</accession>
<dbReference type="SMART" id="SM00327">
    <property type="entry name" value="VWA"/>
    <property type="match status" value="1"/>
</dbReference>
<comment type="caution">
    <text evidence="4">The sequence shown here is derived from an EMBL/GenBank/DDBJ whole genome shotgun (WGS) entry which is preliminary data.</text>
</comment>
<reference evidence="4 5" key="1">
    <citation type="submission" date="2019-03" db="EMBL/GenBank/DDBJ databases">
        <title>Genomic Encyclopedia of Type Strains, Phase IV (KMG-IV): sequencing the most valuable type-strain genomes for metagenomic binning, comparative biology and taxonomic classification.</title>
        <authorList>
            <person name="Goeker M."/>
        </authorList>
    </citation>
    <scope>NUCLEOTIDE SEQUENCE [LARGE SCALE GENOMIC DNA]</scope>
    <source>
        <strain evidence="4 5">DSM 44496</strain>
    </source>
</reference>
<keyword evidence="2" id="KW-0732">Signal</keyword>
<dbReference type="InterPro" id="IPR051266">
    <property type="entry name" value="CLCR"/>
</dbReference>
<feature type="domain" description="VWFA" evidence="3">
    <location>
        <begin position="31"/>
        <end position="216"/>
    </location>
</feature>
<dbReference type="PANTHER" id="PTHR10579">
    <property type="entry name" value="CALCIUM-ACTIVATED CHLORIDE CHANNEL REGULATOR"/>
    <property type="match status" value="1"/>
</dbReference>
<dbReference type="Pfam" id="PF13519">
    <property type="entry name" value="VWA_2"/>
    <property type="match status" value="1"/>
</dbReference>
<dbReference type="PROSITE" id="PS50234">
    <property type="entry name" value="VWFA"/>
    <property type="match status" value="1"/>
</dbReference>
<feature type="transmembrane region" description="Helical" evidence="1">
    <location>
        <begin position="576"/>
        <end position="600"/>
    </location>
</feature>